<dbReference type="RefSeq" id="WP_330611996.1">
    <property type="nucleotide sequence ID" value="NZ_AP024169.1"/>
</dbReference>
<protein>
    <submittedName>
        <fullName evidence="10">[FeFe] hydrogenase H-cluster radical SAM maturase HydE</fullName>
    </submittedName>
</protein>
<dbReference type="PIRSF" id="PIRSF004762">
    <property type="entry name" value="CHP00423"/>
    <property type="match status" value="1"/>
</dbReference>
<keyword evidence="3" id="KW-0479">Metal-binding</keyword>
<evidence type="ECO:0000259" key="9">
    <source>
        <dbReference type="PROSITE" id="PS51918"/>
    </source>
</evidence>
<evidence type="ECO:0000313" key="10">
    <source>
        <dbReference type="EMBL" id="BCN30699.1"/>
    </source>
</evidence>
<dbReference type="Proteomes" id="UP000595897">
    <property type="component" value="Chromosome"/>
</dbReference>
<evidence type="ECO:0000256" key="6">
    <source>
        <dbReference type="ARBA" id="ARBA00034078"/>
    </source>
</evidence>
<dbReference type="SFLD" id="SFLDF00348">
    <property type="entry name" value="FeFe_hydrogenase_maturase_(Hyd"/>
    <property type="match status" value="1"/>
</dbReference>
<dbReference type="PANTHER" id="PTHR43726:SF1">
    <property type="entry name" value="BIOTIN SYNTHASE"/>
    <property type="match status" value="1"/>
</dbReference>
<dbReference type="InterPro" id="IPR034422">
    <property type="entry name" value="HydE/PylB-like"/>
</dbReference>
<dbReference type="InterPro" id="IPR007197">
    <property type="entry name" value="rSAM"/>
</dbReference>
<proteinExistence type="predicted"/>
<dbReference type="SFLD" id="SFLDS00029">
    <property type="entry name" value="Radical_SAM"/>
    <property type="match status" value="1"/>
</dbReference>
<organism evidence="10 11">
    <name type="scientific">Anaeromicropila herbilytica</name>
    <dbReference type="NCBI Taxonomy" id="2785025"/>
    <lineage>
        <taxon>Bacteria</taxon>
        <taxon>Bacillati</taxon>
        <taxon>Bacillota</taxon>
        <taxon>Clostridia</taxon>
        <taxon>Lachnospirales</taxon>
        <taxon>Lachnospiraceae</taxon>
        <taxon>Anaeromicropila</taxon>
    </lineage>
</organism>
<evidence type="ECO:0000256" key="8">
    <source>
        <dbReference type="PIRSR" id="PIRSR004762-2"/>
    </source>
</evidence>
<dbReference type="Pfam" id="PF04055">
    <property type="entry name" value="Radical_SAM"/>
    <property type="match status" value="1"/>
</dbReference>
<evidence type="ECO:0000256" key="7">
    <source>
        <dbReference type="PIRSR" id="PIRSR004762-1"/>
    </source>
</evidence>
<evidence type="ECO:0000256" key="3">
    <source>
        <dbReference type="ARBA" id="ARBA00022723"/>
    </source>
</evidence>
<dbReference type="InterPro" id="IPR024021">
    <property type="entry name" value="FeFe-hyd_HydE_rSAM"/>
</dbReference>
<comment type="cofactor">
    <cofactor evidence="6">
        <name>[2Fe-2S] cluster</name>
        <dbReference type="ChEBI" id="CHEBI:190135"/>
    </cofactor>
</comment>
<dbReference type="SUPFAM" id="SSF102114">
    <property type="entry name" value="Radical SAM enzymes"/>
    <property type="match status" value="1"/>
</dbReference>
<feature type="binding site" evidence="7">
    <location>
        <position position="70"/>
    </location>
    <ligand>
        <name>[4Fe-4S] cluster</name>
        <dbReference type="ChEBI" id="CHEBI:49883"/>
        <note>4Fe-4S-S-AdoMet</note>
    </ligand>
</feature>
<feature type="binding site" evidence="7">
    <location>
        <position position="63"/>
    </location>
    <ligand>
        <name>[4Fe-4S] cluster</name>
        <dbReference type="ChEBI" id="CHEBI:49883"/>
        <note>4Fe-4S-S-AdoMet</note>
    </ligand>
</feature>
<dbReference type="PANTHER" id="PTHR43726">
    <property type="entry name" value="3-METHYLORNITHINE SYNTHASE"/>
    <property type="match status" value="1"/>
</dbReference>
<reference evidence="10 11" key="1">
    <citation type="submission" date="2020-11" db="EMBL/GenBank/DDBJ databases">
        <title>Draft genome sequencing of a Lachnospiraceae strain isolated from anoxic soil subjected to BSD treatment.</title>
        <authorList>
            <person name="Uek A."/>
            <person name="Tonouchi A."/>
        </authorList>
    </citation>
    <scope>NUCLEOTIDE SEQUENCE [LARGE SCALE GENOMIC DNA]</scope>
    <source>
        <strain evidence="10 11">TB5</strain>
    </source>
</reference>
<keyword evidence="5 7" id="KW-0411">Iron-sulfur</keyword>
<dbReference type="SMART" id="SM00729">
    <property type="entry name" value="Elp3"/>
    <property type="match status" value="1"/>
</dbReference>
<gene>
    <name evidence="10" type="primary">bioB</name>
    <name evidence="10" type="ORF">bsdtb5_19940</name>
</gene>
<feature type="binding site" evidence="7">
    <location>
        <position position="67"/>
    </location>
    <ligand>
        <name>[4Fe-4S] cluster</name>
        <dbReference type="ChEBI" id="CHEBI:49883"/>
        <note>4Fe-4S-S-AdoMet</note>
    </ligand>
</feature>
<evidence type="ECO:0000256" key="4">
    <source>
        <dbReference type="ARBA" id="ARBA00023004"/>
    </source>
</evidence>
<dbReference type="CDD" id="cd01335">
    <property type="entry name" value="Radical_SAM"/>
    <property type="match status" value="1"/>
</dbReference>
<dbReference type="PROSITE" id="PS51918">
    <property type="entry name" value="RADICAL_SAM"/>
    <property type="match status" value="1"/>
</dbReference>
<evidence type="ECO:0000256" key="2">
    <source>
        <dbReference type="ARBA" id="ARBA00022691"/>
    </source>
</evidence>
<feature type="binding site" evidence="8">
    <location>
        <position position="163"/>
    </location>
    <ligand>
        <name>S-adenosyl-L-methionine</name>
        <dbReference type="ChEBI" id="CHEBI:59789"/>
    </ligand>
</feature>
<feature type="domain" description="Radical SAM core" evidence="9">
    <location>
        <begin position="49"/>
        <end position="271"/>
    </location>
</feature>
<dbReference type="SFLD" id="SFLDG01280">
    <property type="entry name" value="HydE/PylB-like"/>
    <property type="match status" value="1"/>
</dbReference>
<evidence type="ECO:0000256" key="1">
    <source>
        <dbReference type="ARBA" id="ARBA00022485"/>
    </source>
</evidence>
<feature type="binding site" evidence="8">
    <location>
        <position position="183"/>
    </location>
    <ligand>
        <name>S-adenosyl-L-methionine</name>
        <dbReference type="ChEBI" id="CHEBI:59789"/>
    </ligand>
</feature>
<dbReference type="GO" id="GO:0051539">
    <property type="term" value="F:4 iron, 4 sulfur cluster binding"/>
    <property type="evidence" value="ECO:0007669"/>
    <property type="project" value="UniProtKB-KW"/>
</dbReference>
<keyword evidence="2 7" id="KW-0949">S-adenosyl-L-methionine</keyword>
<feature type="binding site" evidence="8">
    <location>
        <position position="138"/>
    </location>
    <ligand>
        <name>(3R)-3-methyl-D-ornithine</name>
        <dbReference type="ChEBI" id="CHEBI:64642"/>
    </ligand>
</feature>
<dbReference type="GO" id="GO:0044272">
    <property type="term" value="P:sulfur compound biosynthetic process"/>
    <property type="evidence" value="ECO:0007669"/>
    <property type="project" value="UniProtKB-ARBA"/>
</dbReference>
<dbReference type="InterPro" id="IPR006638">
    <property type="entry name" value="Elp3/MiaA/NifB-like_rSAM"/>
</dbReference>
<dbReference type="SFLD" id="SFLDG01060">
    <property type="entry name" value="BATS_domain_containing"/>
    <property type="match status" value="1"/>
</dbReference>
<keyword evidence="1 7" id="KW-0004">4Fe-4S</keyword>
<keyword evidence="11" id="KW-1185">Reference proteome</keyword>
<dbReference type="GO" id="GO:0042364">
    <property type="term" value="P:water-soluble vitamin biosynthetic process"/>
    <property type="evidence" value="ECO:0007669"/>
    <property type="project" value="UniProtKB-ARBA"/>
</dbReference>
<dbReference type="Gene3D" id="3.20.20.70">
    <property type="entry name" value="Aldolase class I"/>
    <property type="match status" value="1"/>
</dbReference>
<comment type="cofactor">
    <cofactor evidence="7">
        <name>[4Fe-4S] cluster</name>
        <dbReference type="ChEBI" id="CHEBI:49883"/>
    </cofactor>
    <text evidence="7">Binds 1 [4Fe-4S] cluster. The cluster is coordinated with 3 cysteines and an exchangeable S-adenosyl-L-methionine.</text>
</comment>
<dbReference type="GO" id="GO:0046872">
    <property type="term" value="F:metal ion binding"/>
    <property type="evidence" value="ECO:0007669"/>
    <property type="project" value="UniProtKB-KW"/>
</dbReference>
<evidence type="ECO:0000256" key="5">
    <source>
        <dbReference type="ARBA" id="ARBA00023014"/>
    </source>
</evidence>
<evidence type="ECO:0000313" key="11">
    <source>
        <dbReference type="Proteomes" id="UP000595897"/>
    </source>
</evidence>
<accession>A0A7R7EKY9</accession>
<sequence>MVYQLIDKLMCEHILEKDEFLMLLNSINHDTSEYLFHKARETSKNHFDTDIYIRGLIEFTNYCKNDCFYCGIRKSNSSCDRYRLSKEEILECCKVGHSLGFRTFVLQGGEDPYYTNSELVDIVSIIRSSYTDCAITLSIGEKTYDEYKELYEAGADRYLLRHETATDEHYRKLHPKSQELSNRKLCLYHLKEIGYQVGTGFMVGSPFQTNENIIEDLLFIKDLDPEMVGIGPFIPHKDTPFAKMPSGTLETTLFLIGILRLMLPNALIPATTALGTIHPKGRELGILAGANVVMPNLSPVNVRKKYTLYDNKICTGEEAAECITCLRNRIGSIGYQIVVDRGDYRS</sequence>
<dbReference type="InterPro" id="IPR013785">
    <property type="entry name" value="Aldolase_TIM"/>
</dbReference>
<dbReference type="KEGG" id="ahb:bsdtb5_19940"/>
<name>A0A7R7EKY9_9FIRM</name>
<dbReference type="AlphaFoldDB" id="A0A7R7EKY9"/>
<dbReference type="InterPro" id="IPR058240">
    <property type="entry name" value="rSAM_sf"/>
</dbReference>
<dbReference type="NCBIfam" id="TIGR03956">
    <property type="entry name" value="rSAM_HydE"/>
    <property type="match status" value="1"/>
</dbReference>
<dbReference type="SMART" id="SM00876">
    <property type="entry name" value="BATS"/>
    <property type="match status" value="1"/>
</dbReference>
<dbReference type="GO" id="GO:0016740">
    <property type="term" value="F:transferase activity"/>
    <property type="evidence" value="ECO:0007669"/>
    <property type="project" value="TreeGrafter"/>
</dbReference>
<dbReference type="EMBL" id="AP024169">
    <property type="protein sequence ID" value="BCN30699.1"/>
    <property type="molecule type" value="Genomic_DNA"/>
</dbReference>
<dbReference type="InterPro" id="IPR010722">
    <property type="entry name" value="BATS_dom"/>
</dbReference>
<keyword evidence="4 7" id="KW-0408">Iron</keyword>